<dbReference type="Proteomes" id="UP000006798">
    <property type="component" value="Chromosome 1"/>
</dbReference>
<sequence>MRGAILLLAAALGAGAVQAQEPPQPAPDAAGQAAGSPWTFSATGYWNMPRQSGDYLSGIFIAERKQLHLEARSNYEAVHSQSAFIGWTFSGGETIQFKATPIVGFVGGSTHGLIGGIEASVAVSKFDYYIEAEYLDARGEEPGYLYAWSELGFRPVEWLRLGLVAQRTRIYGRDRELQRGGFFQVTVRRFTAGFYWFNPGSTDQVAILSLGVSF</sequence>
<feature type="chain" id="PRO_5003398800" evidence="1">
    <location>
        <begin position="20"/>
        <end position="214"/>
    </location>
</feature>
<dbReference type="KEGG" id="cnc:CNE_1c23790"/>
<name>G0F172_CUPNN</name>
<feature type="signal peptide" evidence="1">
    <location>
        <begin position="1"/>
        <end position="19"/>
    </location>
</feature>
<dbReference type="HOGENOM" id="CLU_1406684_0_0_4"/>
<accession>G0F172</accession>
<gene>
    <name evidence="2" type="ordered locus">CNE_1c23790</name>
</gene>
<evidence type="ECO:0000313" key="3">
    <source>
        <dbReference type="Proteomes" id="UP000006798"/>
    </source>
</evidence>
<dbReference type="EMBL" id="CP002877">
    <property type="protein sequence ID" value="AEI77703.1"/>
    <property type="molecule type" value="Genomic_DNA"/>
</dbReference>
<protein>
    <submittedName>
        <fullName evidence="2">Hypothetical membrane protein</fullName>
    </submittedName>
</protein>
<dbReference type="GeneID" id="34310949"/>
<keyword evidence="1" id="KW-0732">Signal</keyword>
<organism evidence="2 3">
    <name type="scientific">Cupriavidus necator (strain ATCC 43291 / DSM 13513 / CCUG 52238 / LMG 8453 / N-1)</name>
    <name type="common">Ralstonia eutropha</name>
    <dbReference type="NCBI Taxonomy" id="1042878"/>
    <lineage>
        <taxon>Bacteria</taxon>
        <taxon>Pseudomonadati</taxon>
        <taxon>Pseudomonadota</taxon>
        <taxon>Betaproteobacteria</taxon>
        <taxon>Burkholderiales</taxon>
        <taxon>Burkholderiaceae</taxon>
        <taxon>Cupriavidus</taxon>
    </lineage>
</organism>
<evidence type="ECO:0000313" key="2">
    <source>
        <dbReference type="EMBL" id="AEI77703.1"/>
    </source>
</evidence>
<reference evidence="2 3" key="1">
    <citation type="journal article" date="2011" name="J. Bacteriol.">
        <title>Complete genome sequence of the type strain Cupriavidus necator N-1.</title>
        <authorList>
            <person name="Poehlein A."/>
            <person name="Kusian B."/>
            <person name="Friedrich B."/>
            <person name="Daniel R."/>
            <person name="Bowien B."/>
        </authorList>
    </citation>
    <scope>NUCLEOTIDE SEQUENCE [LARGE SCALE GENOMIC DNA]</scope>
    <source>
        <strain evidence="3">ATCC 43291 / DSM 13513 / CCUG 52238 / LMG 8453 / N-1</strain>
    </source>
</reference>
<evidence type="ECO:0000256" key="1">
    <source>
        <dbReference type="SAM" id="SignalP"/>
    </source>
</evidence>
<proteinExistence type="predicted"/>
<dbReference type="RefSeq" id="WP_013957308.1">
    <property type="nucleotide sequence ID" value="NC_015726.1"/>
</dbReference>
<dbReference type="AlphaFoldDB" id="G0F172"/>